<proteinExistence type="predicted"/>
<keyword evidence="1 4" id="KW-0808">Transferase</keyword>
<dbReference type="SUPFAM" id="SSF55729">
    <property type="entry name" value="Acyl-CoA N-acyltransferases (Nat)"/>
    <property type="match status" value="1"/>
</dbReference>
<comment type="caution">
    <text evidence="4">The sequence shown here is derived from an EMBL/GenBank/DDBJ whole genome shotgun (WGS) entry which is preliminary data.</text>
</comment>
<sequence>MIIRDAVETDLPEILNIYNHAILTTTATFDLEKETLEQRKQWFSHYGKKHPILVACIDDQVVGYCTLSPYRSKAAYNRTVELSVYIDENYRGKGIAKHLMTEIIKRAKELGHHVIISGITKGNEVSVKMHEQFGFEYIGCFKEVGYKFDTWLDVLFYQLIF</sequence>
<dbReference type="CDD" id="cd04301">
    <property type="entry name" value="NAT_SF"/>
    <property type="match status" value="1"/>
</dbReference>
<reference evidence="4 5" key="1">
    <citation type="submission" date="2019-01" db="EMBL/GenBank/DDBJ databases">
        <title>Chengkuizengella sp. nov., isolated from deep-sea sediment of East Pacific Ocean.</title>
        <authorList>
            <person name="Yang J."/>
            <person name="Lai Q."/>
            <person name="Shao Z."/>
        </authorList>
    </citation>
    <scope>NUCLEOTIDE SEQUENCE [LARGE SCALE GENOMIC DNA]</scope>
    <source>
        <strain evidence="4 5">YPA3-1-1</strain>
    </source>
</reference>
<accession>A0A6N9Q726</accession>
<protein>
    <submittedName>
        <fullName evidence="4">N-acetyltransferase family protein</fullName>
    </submittedName>
</protein>
<dbReference type="PANTHER" id="PTHR43072">
    <property type="entry name" value="N-ACETYLTRANSFERASE"/>
    <property type="match status" value="1"/>
</dbReference>
<dbReference type="Proteomes" id="UP000448943">
    <property type="component" value="Unassembled WGS sequence"/>
</dbReference>
<dbReference type="AlphaFoldDB" id="A0A6N9Q726"/>
<dbReference type="EMBL" id="SIJB01000033">
    <property type="protein sequence ID" value="NBI30570.1"/>
    <property type="molecule type" value="Genomic_DNA"/>
</dbReference>
<evidence type="ECO:0000259" key="3">
    <source>
        <dbReference type="PROSITE" id="PS51186"/>
    </source>
</evidence>
<dbReference type="InterPro" id="IPR016181">
    <property type="entry name" value="Acyl_CoA_acyltransferase"/>
</dbReference>
<dbReference type="OrthoDB" id="9798006at2"/>
<dbReference type="InterPro" id="IPR000182">
    <property type="entry name" value="GNAT_dom"/>
</dbReference>
<dbReference type="Pfam" id="PF13420">
    <property type="entry name" value="Acetyltransf_4"/>
    <property type="match status" value="1"/>
</dbReference>
<evidence type="ECO:0000256" key="1">
    <source>
        <dbReference type="ARBA" id="ARBA00022679"/>
    </source>
</evidence>
<feature type="domain" description="N-acetyltransferase" evidence="3">
    <location>
        <begin position="1"/>
        <end position="157"/>
    </location>
</feature>
<dbReference type="PANTHER" id="PTHR43072:SF23">
    <property type="entry name" value="UPF0039 PROTEIN C11D3.02C"/>
    <property type="match status" value="1"/>
</dbReference>
<evidence type="ECO:0000313" key="4">
    <source>
        <dbReference type="EMBL" id="NBI30570.1"/>
    </source>
</evidence>
<evidence type="ECO:0000313" key="5">
    <source>
        <dbReference type="Proteomes" id="UP000448943"/>
    </source>
</evidence>
<keyword evidence="5" id="KW-1185">Reference proteome</keyword>
<evidence type="ECO:0000256" key="2">
    <source>
        <dbReference type="ARBA" id="ARBA00023315"/>
    </source>
</evidence>
<keyword evidence="2" id="KW-0012">Acyltransferase</keyword>
<gene>
    <name evidence="4" type="ORF">ERL59_16595</name>
</gene>
<organism evidence="4 5">
    <name type="scientific">Chengkuizengella marina</name>
    <dbReference type="NCBI Taxonomy" id="2507566"/>
    <lineage>
        <taxon>Bacteria</taxon>
        <taxon>Bacillati</taxon>
        <taxon>Bacillota</taxon>
        <taxon>Bacilli</taxon>
        <taxon>Bacillales</taxon>
        <taxon>Paenibacillaceae</taxon>
        <taxon>Chengkuizengella</taxon>
    </lineage>
</organism>
<dbReference type="PROSITE" id="PS51186">
    <property type="entry name" value="GNAT"/>
    <property type="match status" value="1"/>
</dbReference>
<name>A0A6N9Q726_9BACL</name>
<dbReference type="GO" id="GO:0016747">
    <property type="term" value="F:acyltransferase activity, transferring groups other than amino-acyl groups"/>
    <property type="evidence" value="ECO:0007669"/>
    <property type="project" value="InterPro"/>
</dbReference>
<dbReference type="Gene3D" id="3.40.630.30">
    <property type="match status" value="1"/>
</dbReference>
<dbReference type="RefSeq" id="WP_160647384.1">
    <property type="nucleotide sequence ID" value="NZ_SIJB01000033.1"/>
</dbReference>